<dbReference type="Pfam" id="PF00111">
    <property type="entry name" value="Fer2"/>
    <property type="match status" value="1"/>
</dbReference>
<feature type="domain" description="2Fe-2S ferredoxin-type" evidence="6">
    <location>
        <begin position="5"/>
        <end position="81"/>
    </location>
</feature>
<keyword evidence="3" id="KW-0560">Oxidoreductase</keyword>
<dbReference type="InterPro" id="IPR036010">
    <property type="entry name" value="2Fe-2S_ferredoxin-like_sf"/>
</dbReference>
<dbReference type="InterPro" id="IPR001041">
    <property type="entry name" value="2Fe-2S_ferredoxin-type"/>
</dbReference>
<dbReference type="GO" id="GO:0046872">
    <property type="term" value="F:metal ion binding"/>
    <property type="evidence" value="ECO:0007669"/>
    <property type="project" value="UniProtKB-KW"/>
</dbReference>
<dbReference type="PANTHER" id="PTHR44379">
    <property type="entry name" value="OXIDOREDUCTASE WITH IRON-SULFUR SUBUNIT"/>
    <property type="match status" value="1"/>
</dbReference>
<evidence type="ECO:0000256" key="2">
    <source>
        <dbReference type="ARBA" id="ARBA00022723"/>
    </source>
</evidence>
<protein>
    <submittedName>
        <fullName evidence="7">(2Fe-2S)-binding protein</fullName>
    </submittedName>
</protein>
<dbReference type="SUPFAM" id="SSF47741">
    <property type="entry name" value="CO dehydrogenase ISP C-domain like"/>
    <property type="match status" value="1"/>
</dbReference>
<dbReference type="InterPro" id="IPR002888">
    <property type="entry name" value="2Fe-2S-bd"/>
</dbReference>
<evidence type="ECO:0000256" key="4">
    <source>
        <dbReference type="ARBA" id="ARBA00023004"/>
    </source>
</evidence>
<dbReference type="PROSITE" id="PS51085">
    <property type="entry name" value="2FE2S_FER_2"/>
    <property type="match status" value="1"/>
</dbReference>
<evidence type="ECO:0000256" key="5">
    <source>
        <dbReference type="ARBA" id="ARBA00023014"/>
    </source>
</evidence>
<dbReference type="InterPro" id="IPR051452">
    <property type="entry name" value="Diverse_Oxidoreductases"/>
</dbReference>
<accession>A0A7C9RIF8</accession>
<keyword evidence="8" id="KW-1185">Reference proteome</keyword>
<dbReference type="FunFam" id="3.10.20.30:FF:000020">
    <property type="entry name" value="Xanthine dehydrogenase iron-sulfur subunit"/>
    <property type="match status" value="1"/>
</dbReference>
<dbReference type="Proteomes" id="UP000480266">
    <property type="component" value="Unassembled WGS sequence"/>
</dbReference>
<keyword evidence="4" id="KW-0408">Iron</keyword>
<keyword evidence="2" id="KW-0479">Metal-binding</keyword>
<dbReference type="Gene3D" id="1.10.150.120">
    <property type="entry name" value="[2Fe-2S]-binding domain"/>
    <property type="match status" value="1"/>
</dbReference>
<dbReference type="Pfam" id="PF01799">
    <property type="entry name" value="Fer2_2"/>
    <property type="match status" value="1"/>
</dbReference>
<organism evidence="7 8">
    <name type="scientific">Candidatus Afipia apatlaquensis</name>
    <dbReference type="NCBI Taxonomy" id="2712852"/>
    <lineage>
        <taxon>Bacteria</taxon>
        <taxon>Pseudomonadati</taxon>
        <taxon>Pseudomonadota</taxon>
        <taxon>Alphaproteobacteria</taxon>
        <taxon>Hyphomicrobiales</taxon>
        <taxon>Nitrobacteraceae</taxon>
        <taxon>Afipia</taxon>
    </lineage>
</organism>
<evidence type="ECO:0000313" key="7">
    <source>
        <dbReference type="EMBL" id="NGX98263.1"/>
    </source>
</evidence>
<dbReference type="GO" id="GO:0051537">
    <property type="term" value="F:2 iron, 2 sulfur cluster binding"/>
    <property type="evidence" value="ECO:0007669"/>
    <property type="project" value="UniProtKB-KW"/>
</dbReference>
<reference evidence="7" key="1">
    <citation type="submission" date="2020-02" db="EMBL/GenBank/DDBJ databases">
        <title>Draft genome sequence of Candidatus Afipia apatlaquensis IBT-C3, a potential strain for decolorization of textile dyes.</title>
        <authorList>
            <person name="Sanchez-Reyes A."/>
            <person name="Breton-Deval L."/>
            <person name="Mangelson H."/>
            <person name="Sanchez-Flores A."/>
        </authorList>
    </citation>
    <scope>NUCLEOTIDE SEQUENCE [LARGE SCALE GENOMIC DNA]</scope>
    <source>
        <strain evidence="7">IBT-C3</strain>
    </source>
</reference>
<dbReference type="PANTHER" id="PTHR44379:SF8">
    <property type="entry name" value="XANTHINE DEHYDROGENASE IRON-SULFUR-BINDING SUBUNIT XDHC-RELATED"/>
    <property type="match status" value="1"/>
</dbReference>
<dbReference type="GO" id="GO:0016491">
    <property type="term" value="F:oxidoreductase activity"/>
    <property type="evidence" value="ECO:0007669"/>
    <property type="project" value="UniProtKB-KW"/>
</dbReference>
<evidence type="ECO:0000256" key="3">
    <source>
        <dbReference type="ARBA" id="ARBA00023002"/>
    </source>
</evidence>
<dbReference type="Gene3D" id="3.10.20.30">
    <property type="match status" value="1"/>
</dbReference>
<dbReference type="FunFam" id="1.10.150.120:FF:000003">
    <property type="entry name" value="Carbon monoxide dehydrogenase, small subunit"/>
    <property type="match status" value="1"/>
</dbReference>
<comment type="caution">
    <text evidence="7">The sequence shown here is derived from an EMBL/GenBank/DDBJ whole genome shotgun (WGS) entry which is preliminary data.</text>
</comment>
<dbReference type="InterPro" id="IPR036884">
    <property type="entry name" value="2Fe-2S-bd_dom_sf"/>
</dbReference>
<evidence type="ECO:0000259" key="6">
    <source>
        <dbReference type="PROSITE" id="PS51085"/>
    </source>
</evidence>
<dbReference type="SUPFAM" id="SSF54292">
    <property type="entry name" value="2Fe-2S ferredoxin-like"/>
    <property type="match status" value="1"/>
</dbReference>
<dbReference type="InterPro" id="IPR006058">
    <property type="entry name" value="2Fe2S_fd_BS"/>
</dbReference>
<dbReference type="EMBL" id="JAAMRR010001246">
    <property type="protein sequence ID" value="NGX98263.1"/>
    <property type="molecule type" value="Genomic_DNA"/>
</dbReference>
<dbReference type="CDD" id="cd00207">
    <property type="entry name" value="fer2"/>
    <property type="match status" value="1"/>
</dbReference>
<dbReference type="InterPro" id="IPR012675">
    <property type="entry name" value="Beta-grasp_dom_sf"/>
</dbReference>
<keyword evidence="1" id="KW-0001">2Fe-2S</keyword>
<gene>
    <name evidence="7" type="ORF">G4V63_24560</name>
</gene>
<proteinExistence type="predicted"/>
<keyword evidence="5" id="KW-0411">Iron-sulfur</keyword>
<sequence length="160" mass="17176">MTGLMPISLIVNGERVSASVLPRLNLADFLREHLSLTGTHVGCEHGVCGACTVRVNGDIVRACLLLAVQVENASVETIEGLSDSGEISDLQAAFQDRNALQCGYCTPGMLMAAQDILKHEPQADREQIREHLSGNYCRCTGYHAIVDAVEATARARAGRV</sequence>
<dbReference type="PROSITE" id="PS00197">
    <property type="entry name" value="2FE2S_FER_1"/>
    <property type="match status" value="1"/>
</dbReference>
<dbReference type="AlphaFoldDB" id="A0A7C9RIF8"/>
<evidence type="ECO:0000256" key="1">
    <source>
        <dbReference type="ARBA" id="ARBA00022714"/>
    </source>
</evidence>
<evidence type="ECO:0000313" key="8">
    <source>
        <dbReference type="Proteomes" id="UP000480266"/>
    </source>
</evidence>
<name>A0A7C9RIF8_9BRAD</name>